<accession>A0A314YF43</accession>
<proteinExistence type="predicted"/>
<keyword evidence="2" id="KW-1185">Reference proteome</keyword>
<gene>
    <name evidence="1" type="ORF">Pyn_13947</name>
</gene>
<evidence type="ECO:0000313" key="2">
    <source>
        <dbReference type="Proteomes" id="UP000250321"/>
    </source>
</evidence>
<dbReference type="EMBL" id="PJQY01001162">
    <property type="protein sequence ID" value="PQQ05023.1"/>
    <property type="molecule type" value="Genomic_DNA"/>
</dbReference>
<evidence type="ECO:0000313" key="1">
    <source>
        <dbReference type="EMBL" id="PQQ05023.1"/>
    </source>
</evidence>
<dbReference type="AlphaFoldDB" id="A0A314YF43"/>
<organism evidence="1 2">
    <name type="scientific">Prunus yedoensis var. nudiflora</name>
    <dbReference type="NCBI Taxonomy" id="2094558"/>
    <lineage>
        <taxon>Eukaryota</taxon>
        <taxon>Viridiplantae</taxon>
        <taxon>Streptophyta</taxon>
        <taxon>Embryophyta</taxon>
        <taxon>Tracheophyta</taxon>
        <taxon>Spermatophyta</taxon>
        <taxon>Magnoliopsida</taxon>
        <taxon>eudicotyledons</taxon>
        <taxon>Gunneridae</taxon>
        <taxon>Pentapetalae</taxon>
        <taxon>rosids</taxon>
        <taxon>fabids</taxon>
        <taxon>Rosales</taxon>
        <taxon>Rosaceae</taxon>
        <taxon>Amygdaloideae</taxon>
        <taxon>Amygdaleae</taxon>
        <taxon>Prunus</taxon>
    </lineage>
</organism>
<protein>
    <submittedName>
        <fullName evidence="1">Uncharacterized protein</fullName>
    </submittedName>
</protein>
<reference evidence="1 2" key="1">
    <citation type="submission" date="2018-02" db="EMBL/GenBank/DDBJ databases">
        <title>Draft genome of wild Prunus yedoensis var. nudiflora.</title>
        <authorList>
            <person name="Baek S."/>
            <person name="Kim J.-H."/>
            <person name="Choi K."/>
            <person name="Kim G.-B."/>
            <person name="Cho A."/>
            <person name="Jang H."/>
            <person name="Shin C.-H."/>
            <person name="Yu H.-J."/>
            <person name="Mun J.-H."/>
        </authorList>
    </citation>
    <scope>NUCLEOTIDE SEQUENCE [LARGE SCALE GENOMIC DNA]</scope>
    <source>
        <strain evidence="2">cv. Jeju island</strain>
        <tissue evidence="1">Leaf</tissue>
    </source>
</reference>
<name>A0A314YF43_PRUYE</name>
<dbReference type="Proteomes" id="UP000250321">
    <property type="component" value="Unassembled WGS sequence"/>
</dbReference>
<comment type="caution">
    <text evidence="1">The sequence shown here is derived from an EMBL/GenBank/DDBJ whole genome shotgun (WGS) entry which is preliminary data.</text>
</comment>
<sequence>MPLVLKPKLQENRKQPTYEISLSTYNSTQQNPGHDEAYLAIHVVLFVEKARIANHPQQRGTKPVYTEYDQCQGGQHCVKFAIADCGHRDDKKNQRYKVVDDAYGEGGPANVTVE</sequence>